<dbReference type="InterPro" id="IPR002227">
    <property type="entry name" value="Tyrosinase_Cu-bd"/>
</dbReference>
<feature type="compositionally biased region" description="Basic and acidic residues" evidence="8">
    <location>
        <begin position="375"/>
        <end position="385"/>
    </location>
</feature>
<evidence type="ECO:0000256" key="4">
    <source>
        <dbReference type="ARBA" id="ARBA00023008"/>
    </source>
</evidence>
<keyword evidence="5" id="KW-0470">Melanin biosynthesis</keyword>
<gene>
    <name evidence="10" type="ORF">AAF712_014024</name>
</gene>
<evidence type="ECO:0000256" key="3">
    <source>
        <dbReference type="ARBA" id="ARBA00022723"/>
    </source>
</evidence>
<accession>A0ABR2ZCC7</accession>
<sequence length="400" mass="45604">MSRYVVTGAKGGSTVGADAPNQLEIHDFVKNEAHFSLYIQALQKLQEKDQNIVDSFFRIGGIHGLPNVEWDDFPFSTKDVNITENPIKRNPNNDVLFPTFHRPYVMLMEQAIQNEAVKIAATYTVDATRYKEAAQDLRQPYWDWALHSLPPPEVISMEEAHIVHSDGRKLPVKNPLRRYTFHPKEPSFPAKYPWNTTFRYLRPVASPNATERVDLLIKWFANVISGWYKAFDPIFWMHHAQVDRLLSLWSILYPGTWVSPSKSEEGTWTRPIGVPINKHTGQFSFRTYRQFLALMFTLRTELTPFWNANPTYWTSSSVTTTATLGYTYPDYNNLLSGDPAVVQAAIGRRVNELYGGPILNQFPPIVRIPVSAPTESEKTDNDRAMDVNQNGGSEPKPVVC</sequence>
<dbReference type="PRINTS" id="PR00092">
    <property type="entry name" value="TYROSINASE"/>
</dbReference>
<dbReference type="Gene3D" id="1.10.1280.10">
    <property type="entry name" value="Di-copper center containing domain from catechol oxidase"/>
    <property type="match status" value="2"/>
</dbReference>
<dbReference type="EC" id="1.14.18.1" evidence="2"/>
<comment type="catalytic activity">
    <reaction evidence="6">
        <text>2 L-dopa + O2 = 2 L-dopaquinone + 2 H2O</text>
        <dbReference type="Rhea" id="RHEA:34287"/>
        <dbReference type="ChEBI" id="CHEBI:15377"/>
        <dbReference type="ChEBI" id="CHEBI:15379"/>
        <dbReference type="ChEBI" id="CHEBI:57504"/>
        <dbReference type="ChEBI" id="CHEBI:57924"/>
        <dbReference type="EC" id="1.14.18.1"/>
    </reaction>
</comment>
<comment type="similarity">
    <text evidence="1">Belongs to the tyrosinase family.</text>
</comment>
<dbReference type="InterPro" id="IPR050316">
    <property type="entry name" value="Tyrosinase/Hemocyanin"/>
</dbReference>
<evidence type="ECO:0000256" key="7">
    <source>
        <dbReference type="ARBA" id="ARBA00048881"/>
    </source>
</evidence>
<keyword evidence="4" id="KW-0186">Copper</keyword>
<feature type="domain" description="Tyrosinase copper-binding" evidence="9">
    <location>
        <begin position="232"/>
        <end position="243"/>
    </location>
</feature>
<dbReference type="SUPFAM" id="SSF48056">
    <property type="entry name" value="Di-copper centre-containing domain"/>
    <property type="match status" value="1"/>
</dbReference>
<dbReference type="Pfam" id="PF00264">
    <property type="entry name" value="Tyrosinase"/>
    <property type="match status" value="2"/>
</dbReference>
<dbReference type="Proteomes" id="UP001437256">
    <property type="component" value="Unassembled WGS sequence"/>
</dbReference>
<comment type="caution">
    <text evidence="10">The sequence shown here is derived from an EMBL/GenBank/DDBJ whole genome shotgun (WGS) entry which is preliminary data.</text>
</comment>
<evidence type="ECO:0000256" key="8">
    <source>
        <dbReference type="SAM" id="MobiDB-lite"/>
    </source>
</evidence>
<dbReference type="InterPro" id="IPR008922">
    <property type="entry name" value="Di-copper_centre_dom_sf"/>
</dbReference>
<comment type="catalytic activity">
    <reaction evidence="7">
        <text>L-tyrosine + O2 = L-dopaquinone + H2O</text>
        <dbReference type="Rhea" id="RHEA:18117"/>
        <dbReference type="ChEBI" id="CHEBI:15377"/>
        <dbReference type="ChEBI" id="CHEBI:15379"/>
        <dbReference type="ChEBI" id="CHEBI:57924"/>
        <dbReference type="ChEBI" id="CHEBI:58315"/>
        <dbReference type="EC" id="1.14.18.1"/>
    </reaction>
</comment>
<dbReference type="PANTHER" id="PTHR11474">
    <property type="entry name" value="TYROSINASE FAMILY MEMBER"/>
    <property type="match status" value="1"/>
</dbReference>
<name>A0ABR2ZCC7_9AGAR</name>
<dbReference type="PROSITE" id="PS00498">
    <property type="entry name" value="TYROSINASE_2"/>
    <property type="match status" value="1"/>
</dbReference>
<keyword evidence="3" id="KW-0479">Metal-binding</keyword>
<feature type="region of interest" description="Disordered" evidence="8">
    <location>
        <begin position="372"/>
        <end position="400"/>
    </location>
</feature>
<keyword evidence="11" id="KW-1185">Reference proteome</keyword>
<evidence type="ECO:0000256" key="5">
    <source>
        <dbReference type="ARBA" id="ARBA00023101"/>
    </source>
</evidence>
<evidence type="ECO:0000256" key="2">
    <source>
        <dbReference type="ARBA" id="ARBA00011906"/>
    </source>
</evidence>
<protein>
    <recommendedName>
        <fullName evidence="2">tyrosinase</fullName>
        <ecNumber evidence="2">1.14.18.1</ecNumber>
    </recommendedName>
</protein>
<evidence type="ECO:0000313" key="11">
    <source>
        <dbReference type="Proteomes" id="UP001437256"/>
    </source>
</evidence>
<proteinExistence type="inferred from homology"/>
<evidence type="ECO:0000259" key="9">
    <source>
        <dbReference type="PROSITE" id="PS00498"/>
    </source>
</evidence>
<evidence type="ECO:0000313" key="10">
    <source>
        <dbReference type="EMBL" id="KAL0059246.1"/>
    </source>
</evidence>
<dbReference type="EMBL" id="JBBXMP010000240">
    <property type="protein sequence ID" value="KAL0059246.1"/>
    <property type="molecule type" value="Genomic_DNA"/>
</dbReference>
<reference evidence="10 11" key="1">
    <citation type="submission" date="2024-05" db="EMBL/GenBank/DDBJ databases">
        <title>A draft genome resource for the thread blight pathogen Marasmius tenuissimus strain MS-2.</title>
        <authorList>
            <person name="Yulfo-Soto G.E."/>
            <person name="Baruah I.K."/>
            <person name="Amoako-Attah I."/>
            <person name="Bukari Y."/>
            <person name="Meinhardt L.W."/>
            <person name="Bailey B.A."/>
            <person name="Cohen S.P."/>
        </authorList>
    </citation>
    <scope>NUCLEOTIDE SEQUENCE [LARGE SCALE GENOMIC DNA]</scope>
    <source>
        <strain evidence="10 11">MS-2</strain>
    </source>
</reference>
<evidence type="ECO:0000256" key="1">
    <source>
        <dbReference type="ARBA" id="ARBA00009928"/>
    </source>
</evidence>
<dbReference type="PANTHER" id="PTHR11474:SF76">
    <property type="entry name" value="SHKT DOMAIN-CONTAINING PROTEIN"/>
    <property type="match status" value="1"/>
</dbReference>
<organism evidence="10 11">
    <name type="scientific">Marasmius tenuissimus</name>
    <dbReference type="NCBI Taxonomy" id="585030"/>
    <lineage>
        <taxon>Eukaryota</taxon>
        <taxon>Fungi</taxon>
        <taxon>Dikarya</taxon>
        <taxon>Basidiomycota</taxon>
        <taxon>Agaricomycotina</taxon>
        <taxon>Agaricomycetes</taxon>
        <taxon>Agaricomycetidae</taxon>
        <taxon>Agaricales</taxon>
        <taxon>Marasmiineae</taxon>
        <taxon>Marasmiaceae</taxon>
        <taxon>Marasmius</taxon>
    </lineage>
</organism>
<evidence type="ECO:0000256" key="6">
    <source>
        <dbReference type="ARBA" id="ARBA00048233"/>
    </source>
</evidence>